<dbReference type="InterPro" id="IPR018846">
    <property type="entry name" value="Beta-prop_RSE1/DDB1/CPSF1_1st"/>
</dbReference>
<gene>
    <name evidence="5" type="ORF">FH972_020119</name>
</gene>
<sequence length="177" mass="19549">MLGKDVVVVISDSGNLSFLTFCNEMHRFSPLAHVQLSNPGNSRQQPGRMLAVDSREWSLQYVLILIDTSWHLLVIVIAIGDCCDGILFYSYHEDSKKLEHMYSDPSQKLVADCILMDVDTAVVSDRKGSIAVLSSSDRLEIPIKCPVISNCHSSLKNDCIQVCANPTFAFGNGEDNV</sequence>
<dbReference type="Pfam" id="PF10433">
    <property type="entry name" value="Beta-prop_RSE1_1st"/>
    <property type="match status" value="1"/>
</dbReference>
<feature type="domain" description="RSE1/DDB1/CPSF1 C-terminal" evidence="3">
    <location>
        <begin position="76"/>
        <end position="136"/>
    </location>
</feature>
<reference evidence="5 6" key="1">
    <citation type="submission" date="2019-06" db="EMBL/GenBank/DDBJ databases">
        <title>A chromosomal-level reference genome of Carpinus fangiana (Coryloideae, Betulaceae).</title>
        <authorList>
            <person name="Yang X."/>
            <person name="Wang Z."/>
            <person name="Zhang L."/>
            <person name="Hao G."/>
            <person name="Liu J."/>
            <person name="Yang Y."/>
        </authorList>
    </citation>
    <scope>NUCLEOTIDE SEQUENCE [LARGE SCALE GENOMIC DNA]</scope>
    <source>
        <strain evidence="5">Cfa_2016G</strain>
        <tissue evidence="5">Leaf</tissue>
    </source>
</reference>
<proteinExistence type="predicted"/>
<evidence type="ECO:0000259" key="3">
    <source>
        <dbReference type="Pfam" id="PF03178"/>
    </source>
</evidence>
<dbReference type="Gene3D" id="2.130.10.10">
    <property type="entry name" value="YVTN repeat-like/Quinoprotein amine dehydrogenase"/>
    <property type="match status" value="1"/>
</dbReference>
<protein>
    <submittedName>
        <fullName evidence="5">Uncharacterized protein</fullName>
    </submittedName>
</protein>
<accession>A0A5N6RWP1</accession>
<dbReference type="GO" id="GO:0003676">
    <property type="term" value="F:nucleic acid binding"/>
    <property type="evidence" value="ECO:0007669"/>
    <property type="project" value="InterPro"/>
</dbReference>
<dbReference type="EMBL" id="CM017328">
    <property type="protein sequence ID" value="KAE8125294.1"/>
    <property type="molecule type" value="Genomic_DNA"/>
</dbReference>
<evidence type="ECO:0000256" key="2">
    <source>
        <dbReference type="ARBA" id="ARBA00023242"/>
    </source>
</evidence>
<dbReference type="Pfam" id="PF03178">
    <property type="entry name" value="CPSF_A"/>
    <property type="match status" value="1"/>
</dbReference>
<evidence type="ECO:0000259" key="4">
    <source>
        <dbReference type="Pfam" id="PF10433"/>
    </source>
</evidence>
<dbReference type="OrthoDB" id="1744713at2759"/>
<evidence type="ECO:0000313" key="5">
    <source>
        <dbReference type="EMBL" id="KAE8125294.1"/>
    </source>
</evidence>
<evidence type="ECO:0000256" key="1">
    <source>
        <dbReference type="ARBA" id="ARBA00004123"/>
    </source>
</evidence>
<dbReference type="InterPro" id="IPR015943">
    <property type="entry name" value="WD40/YVTN_repeat-like_dom_sf"/>
</dbReference>
<keyword evidence="2" id="KW-0539">Nucleus</keyword>
<comment type="subcellular location">
    <subcellularLocation>
        <location evidence="1">Nucleus</location>
    </subcellularLocation>
</comment>
<dbReference type="AlphaFoldDB" id="A0A5N6RWP1"/>
<evidence type="ECO:0000313" key="6">
    <source>
        <dbReference type="Proteomes" id="UP000327013"/>
    </source>
</evidence>
<dbReference type="GO" id="GO:0005634">
    <property type="term" value="C:nucleus"/>
    <property type="evidence" value="ECO:0007669"/>
    <property type="project" value="UniProtKB-SubCell"/>
</dbReference>
<dbReference type="Proteomes" id="UP000327013">
    <property type="component" value="Chromosome 8"/>
</dbReference>
<feature type="domain" description="RSE1/DDB1/CPSF1 first beta-propeller" evidence="4">
    <location>
        <begin position="4"/>
        <end position="55"/>
    </location>
</feature>
<dbReference type="PANTHER" id="PTHR10644">
    <property type="entry name" value="DNA REPAIR/RNA PROCESSING CPSF FAMILY"/>
    <property type="match status" value="1"/>
</dbReference>
<dbReference type="InterPro" id="IPR050358">
    <property type="entry name" value="RSE1/DDB1/CFT1"/>
</dbReference>
<keyword evidence="6" id="KW-1185">Reference proteome</keyword>
<name>A0A5N6RWP1_9ROSI</name>
<dbReference type="InterPro" id="IPR004871">
    <property type="entry name" value="RSE1/DDB1/CPSF1_C"/>
</dbReference>
<organism evidence="5 6">
    <name type="scientific">Carpinus fangiana</name>
    <dbReference type="NCBI Taxonomy" id="176857"/>
    <lineage>
        <taxon>Eukaryota</taxon>
        <taxon>Viridiplantae</taxon>
        <taxon>Streptophyta</taxon>
        <taxon>Embryophyta</taxon>
        <taxon>Tracheophyta</taxon>
        <taxon>Spermatophyta</taxon>
        <taxon>Magnoliopsida</taxon>
        <taxon>eudicotyledons</taxon>
        <taxon>Gunneridae</taxon>
        <taxon>Pentapetalae</taxon>
        <taxon>rosids</taxon>
        <taxon>fabids</taxon>
        <taxon>Fagales</taxon>
        <taxon>Betulaceae</taxon>
        <taxon>Carpinus</taxon>
    </lineage>
</organism>